<reference evidence="2 3" key="1">
    <citation type="submission" date="2024-02" db="EMBL/GenBank/DDBJ databases">
        <authorList>
            <person name="Chen Y."/>
            <person name="Shah S."/>
            <person name="Dougan E. K."/>
            <person name="Thang M."/>
            <person name="Chan C."/>
        </authorList>
    </citation>
    <scope>NUCLEOTIDE SEQUENCE [LARGE SCALE GENOMIC DNA]</scope>
</reference>
<accession>A0ABP0KTC1</accession>
<feature type="compositionally biased region" description="Basic and acidic residues" evidence="1">
    <location>
        <begin position="16"/>
        <end position="30"/>
    </location>
</feature>
<feature type="compositionally biased region" description="Basic residues" evidence="1">
    <location>
        <begin position="84"/>
        <end position="95"/>
    </location>
</feature>
<dbReference type="EMBL" id="CAXAMM010012891">
    <property type="protein sequence ID" value="CAK9029948.1"/>
    <property type="molecule type" value="Genomic_DNA"/>
</dbReference>
<sequence>MSSAQRKRFLRALARNPEDSIDAKPSREEPSAPSEPAKPVVEPVKGVRFDFDTLSRFQGIHGMGLSPVSEEVNFRKRPNYDGSRRRHMRLQRARTSHTENGLSRARVEGLIRRDCCRCQRKICFAKYRQNMVDQLLKFLKIFWSLARAAQDSFVLFVAGDKANCRRSWYVLGKQVSPACAMALLGMGNDRLSRILQFRRDMRKSDGNVIKRTARKRRAINMFLLGVYMKSAGMLPNKFQRASRSKKSHEKITVVFESVDDHESEAESTSDEGDHDEVIPEEPIEKDQELRLHVLGMNSFFTSCVETNFASNIKNLPVRYLPPGTIHMLWMNMQTERKGDGISYNHFWRTFRQGWSNLLRFVAPSTHGACDVCCGFKSDFKRQLDPQTKFETARCYRHHLEEVGRDRDLEQFLQASNPLERSGHPLAMHWDGMDQSKWRIPRYHGPNGQRPLKSTMNLQRPQLKVQGIWIFNVLLDLYVLDPRVAADSTTVLETASRSIDFALQLCDELRVPRPNQLLVWADNCVRENKNGQLLRFLSWLYQIYGLIATAMKYIDILSDGLDVAAKIENVLNRIGVRHWIGQKARIRVQYISGVREFKNWLSAAPVTFAGGLKTDETGLHAFIFMRRSDLPANINIVAHGRGAAYETHESDVILMVKRNASDDGLCQEPMLAFPYRYVARFGPLPAEPRSLKLIKPAKKKDYLALAQILLRTNPSEATRRAVEFLVGICTGLDPEAVPTIKWLEEEPRAPAIDLGGLSVLDRVAPAMRLRAHLRP</sequence>
<proteinExistence type="predicted"/>
<organism evidence="2 3">
    <name type="scientific">Durusdinium trenchii</name>
    <dbReference type="NCBI Taxonomy" id="1381693"/>
    <lineage>
        <taxon>Eukaryota</taxon>
        <taxon>Sar</taxon>
        <taxon>Alveolata</taxon>
        <taxon>Dinophyceae</taxon>
        <taxon>Suessiales</taxon>
        <taxon>Symbiodiniaceae</taxon>
        <taxon>Durusdinium</taxon>
    </lineage>
</organism>
<feature type="region of interest" description="Disordered" evidence="1">
    <location>
        <begin position="77"/>
        <end position="98"/>
    </location>
</feature>
<feature type="compositionally biased region" description="Basic residues" evidence="1">
    <location>
        <begin position="1"/>
        <end position="10"/>
    </location>
</feature>
<protein>
    <submittedName>
        <fullName evidence="2">RRM domain-containing protein</fullName>
    </submittedName>
</protein>
<feature type="region of interest" description="Disordered" evidence="1">
    <location>
        <begin position="1"/>
        <end position="40"/>
    </location>
</feature>
<evidence type="ECO:0000313" key="2">
    <source>
        <dbReference type="EMBL" id="CAK9029948.1"/>
    </source>
</evidence>
<evidence type="ECO:0000256" key="1">
    <source>
        <dbReference type="SAM" id="MobiDB-lite"/>
    </source>
</evidence>
<comment type="caution">
    <text evidence="2">The sequence shown here is derived from an EMBL/GenBank/DDBJ whole genome shotgun (WGS) entry which is preliminary data.</text>
</comment>
<dbReference type="Proteomes" id="UP001642464">
    <property type="component" value="Unassembled WGS sequence"/>
</dbReference>
<name>A0ABP0KTC1_9DINO</name>
<keyword evidence="3" id="KW-1185">Reference proteome</keyword>
<evidence type="ECO:0000313" key="3">
    <source>
        <dbReference type="Proteomes" id="UP001642464"/>
    </source>
</evidence>
<gene>
    <name evidence="2" type="ORF">SCF082_LOCUS19013</name>
</gene>